<feature type="region of interest" description="Disordered" evidence="1">
    <location>
        <begin position="193"/>
        <end position="218"/>
    </location>
</feature>
<protein>
    <submittedName>
        <fullName evidence="2">Uncharacterized protein</fullName>
    </submittedName>
</protein>
<feature type="region of interest" description="Disordered" evidence="1">
    <location>
        <begin position="110"/>
        <end position="144"/>
    </location>
</feature>
<dbReference type="AlphaFoldDB" id="A0A6A5WZZ8"/>
<evidence type="ECO:0000256" key="1">
    <source>
        <dbReference type="SAM" id="MobiDB-lite"/>
    </source>
</evidence>
<dbReference type="EMBL" id="ML977566">
    <property type="protein sequence ID" value="KAF2004665.1"/>
    <property type="molecule type" value="Genomic_DNA"/>
</dbReference>
<name>A0A6A5WZZ8_9PLEO</name>
<gene>
    <name evidence="2" type="ORF">P154DRAFT_560466</name>
</gene>
<sequence length="218" mass="22720">MARPTAGRGGKVIPLVAVVSPGYIKSSQPAMNTPAESSSPVVFTSHCSGTTAFAIDFNCTRGHLSGVSPVLRSARQGTTCEKQFFASVCPQPFLLLVTDSRVVRSRDGLVNGASGSLLPPSRPPSLNLPKTGNPVRNRPQSPGTRPQYFRGCCAVRTKKVHKTFVSCSSMGCARAHGKRCGSAVHHVFAPGNGSPSISPISFGDGTMGRGDGQRGAPT</sequence>
<reference evidence="2" key="1">
    <citation type="journal article" date="2020" name="Stud. Mycol.">
        <title>101 Dothideomycetes genomes: a test case for predicting lifestyles and emergence of pathogens.</title>
        <authorList>
            <person name="Haridas S."/>
            <person name="Albert R."/>
            <person name="Binder M."/>
            <person name="Bloem J."/>
            <person name="Labutti K."/>
            <person name="Salamov A."/>
            <person name="Andreopoulos B."/>
            <person name="Baker S."/>
            <person name="Barry K."/>
            <person name="Bills G."/>
            <person name="Bluhm B."/>
            <person name="Cannon C."/>
            <person name="Castanera R."/>
            <person name="Culley D."/>
            <person name="Daum C."/>
            <person name="Ezra D."/>
            <person name="Gonzalez J."/>
            <person name="Henrissat B."/>
            <person name="Kuo A."/>
            <person name="Liang C."/>
            <person name="Lipzen A."/>
            <person name="Lutzoni F."/>
            <person name="Magnuson J."/>
            <person name="Mondo S."/>
            <person name="Nolan M."/>
            <person name="Ohm R."/>
            <person name="Pangilinan J."/>
            <person name="Park H.-J."/>
            <person name="Ramirez L."/>
            <person name="Alfaro M."/>
            <person name="Sun H."/>
            <person name="Tritt A."/>
            <person name="Yoshinaga Y."/>
            <person name="Zwiers L.-H."/>
            <person name="Turgeon B."/>
            <person name="Goodwin S."/>
            <person name="Spatafora J."/>
            <person name="Crous P."/>
            <person name="Grigoriev I."/>
        </authorList>
    </citation>
    <scope>NUCLEOTIDE SEQUENCE</scope>
    <source>
        <strain evidence="2">CBS 123094</strain>
    </source>
</reference>
<evidence type="ECO:0000313" key="3">
    <source>
        <dbReference type="Proteomes" id="UP000799779"/>
    </source>
</evidence>
<evidence type="ECO:0000313" key="2">
    <source>
        <dbReference type="EMBL" id="KAF2004665.1"/>
    </source>
</evidence>
<keyword evidence="3" id="KW-1185">Reference proteome</keyword>
<organism evidence="2 3">
    <name type="scientific">Amniculicola lignicola CBS 123094</name>
    <dbReference type="NCBI Taxonomy" id="1392246"/>
    <lineage>
        <taxon>Eukaryota</taxon>
        <taxon>Fungi</taxon>
        <taxon>Dikarya</taxon>
        <taxon>Ascomycota</taxon>
        <taxon>Pezizomycotina</taxon>
        <taxon>Dothideomycetes</taxon>
        <taxon>Pleosporomycetidae</taxon>
        <taxon>Pleosporales</taxon>
        <taxon>Amniculicolaceae</taxon>
        <taxon>Amniculicola</taxon>
    </lineage>
</organism>
<feature type="compositionally biased region" description="Low complexity" evidence="1">
    <location>
        <begin position="114"/>
        <end position="129"/>
    </location>
</feature>
<dbReference type="Proteomes" id="UP000799779">
    <property type="component" value="Unassembled WGS sequence"/>
</dbReference>
<accession>A0A6A5WZZ8</accession>
<proteinExistence type="predicted"/>